<reference evidence="2 3" key="1">
    <citation type="submission" date="2024-10" db="EMBL/GenBank/DDBJ databases">
        <title>Updated reference genomes for cyclostephanoid diatoms.</title>
        <authorList>
            <person name="Roberts W.R."/>
            <person name="Alverson A.J."/>
        </authorList>
    </citation>
    <scope>NUCLEOTIDE SEQUENCE [LARGE SCALE GENOMIC DNA]</scope>
    <source>
        <strain evidence="2 3">AJA232-27</strain>
    </source>
</reference>
<keyword evidence="3" id="KW-1185">Reference proteome</keyword>
<evidence type="ECO:0000313" key="3">
    <source>
        <dbReference type="Proteomes" id="UP001530293"/>
    </source>
</evidence>
<feature type="compositionally biased region" description="Basic residues" evidence="1">
    <location>
        <begin position="602"/>
        <end position="611"/>
    </location>
</feature>
<protein>
    <submittedName>
        <fullName evidence="2">Uncharacterized protein</fullName>
    </submittedName>
</protein>
<organism evidence="2 3">
    <name type="scientific">Discostella pseudostelligera</name>
    <dbReference type="NCBI Taxonomy" id="259834"/>
    <lineage>
        <taxon>Eukaryota</taxon>
        <taxon>Sar</taxon>
        <taxon>Stramenopiles</taxon>
        <taxon>Ochrophyta</taxon>
        <taxon>Bacillariophyta</taxon>
        <taxon>Coscinodiscophyceae</taxon>
        <taxon>Thalassiosirophycidae</taxon>
        <taxon>Stephanodiscales</taxon>
        <taxon>Stephanodiscaceae</taxon>
        <taxon>Discostella</taxon>
    </lineage>
</organism>
<dbReference type="Proteomes" id="UP001530293">
    <property type="component" value="Unassembled WGS sequence"/>
</dbReference>
<evidence type="ECO:0000256" key="1">
    <source>
        <dbReference type="SAM" id="MobiDB-lite"/>
    </source>
</evidence>
<sequence length="637" mass="71717">MAANNQLVSGRHQNQRPTPLGVARSTLASDTSALNLWVAFRKACASPEDVTQAELEGDGAESLIMELCRWASSRPIPLAFDEDLQRKSTKSTKKCNRLLQPQTLVKYIGKHIKYFRTVYPDHPDWKDLPNRQEAVPKWWTELSPLFVKSARNFMLQYQGDGVFGVNEIKPLYQDLGLDDNNGTEPLRICDQKHIGISLVKGAVHNNNNLQMWAIIHSVADAIGRGGEAKSQTFRDWSFDYLWNVTNTPWKEKKTIQGYAIPRVADDRWYADWYLSMAMYCMCEKGLYRSPQEIHAGLMLAVFPILHGKSDEYCSARITDVIRSVLPKPVKDRFSAKSLRQAGISQCSKHPHMTIFHLSALSGHSTQTTADSYLDADDVGRGVPAVNALHKKKNLFTPVVIPTLESLGPDKESALKLMAEMFQCNISRFEKGKELYPVMETFAASLIMHYPQLEKDCGATNRVCSMLMERARKAGITCSTATGLPTNQILQRWAQTIMSDFLKKSRIASMSVMDEAGKEVYAAVASLSESIKSITETNKVLATKVESLSARFDDLLRQHAEDTSIISSLHLRNEELRAKLTSMHDNDALRMQQLIETPPGGISRRRRKRPRRSSGQSPVTHDDLETLLWLLAHSQLQI</sequence>
<feature type="compositionally biased region" description="Polar residues" evidence="1">
    <location>
        <begin position="1"/>
        <end position="17"/>
    </location>
</feature>
<name>A0ABD3N9N9_9STRA</name>
<proteinExistence type="predicted"/>
<gene>
    <name evidence="2" type="ORF">ACHAWU_003818</name>
</gene>
<evidence type="ECO:0000313" key="2">
    <source>
        <dbReference type="EMBL" id="KAL3772804.1"/>
    </source>
</evidence>
<feature type="region of interest" description="Disordered" evidence="1">
    <location>
        <begin position="1"/>
        <end position="20"/>
    </location>
</feature>
<dbReference type="EMBL" id="JALLBG020000003">
    <property type="protein sequence ID" value="KAL3772804.1"/>
    <property type="molecule type" value="Genomic_DNA"/>
</dbReference>
<feature type="region of interest" description="Disordered" evidence="1">
    <location>
        <begin position="594"/>
        <end position="618"/>
    </location>
</feature>
<dbReference type="AlphaFoldDB" id="A0ABD3N9N9"/>
<comment type="caution">
    <text evidence="2">The sequence shown here is derived from an EMBL/GenBank/DDBJ whole genome shotgun (WGS) entry which is preliminary data.</text>
</comment>
<accession>A0ABD3N9N9</accession>